<dbReference type="EMBL" id="LT670848">
    <property type="protein sequence ID" value="SHM68393.1"/>
    <property type="molecule type" value="Genomic_DNA"/>
</dbReference>
<evidence type="ECO:0008006" key="3">
    <source>
        <dbReference type="Google" id="ProtNLM"/>
    </source>
</evidence>
<dbReference type="AlphaFoldDB" id="A0A1M7KSH3"/>
<organism evidence="1 2">
    <name type="scientific">Salegentibacter salegens</name>
    <dbReference type="NCBI Taxonomy" id="143223"/>
    <lineage>
        <taxon>Bacteria</taxon>
        <taxon>Pseudomonadati</taxon>
        <taxon>Bacteroidota</taxon>
        <taxon>Flavobacteriia</taxon>
        <taxon>Flavobacteriales</taxon>
        <taxon>Flavobacteriaceae</taxon>
        <taxon>Salegentibacter</taxon>
    </lineage>
</organism>
<name>A0A1M7KSH3_9FLAO</name>
<reference evidence="2" key="1">
    <citation type="submission" date="2016-11" db="EMBL/GenBank/DDBJ databases">
        <authorList>
            <person name="Varghese N."/>
            <person name="Submissions S."/>
        </authorList>
    </citation>
    <scope>NUCLEOTIDE SEQUENCE [LARGE SCALE GENOMIC DNA]</scope>
    <source>
        <strain evidence="2">ACAM 48</strain>
    </source>
</reference>
<gene>
    <name evidence="1" type="ORF">SAMN05878281_1580</name>
</gene>
<dbReference type="Proteomes" id="UP000190235">
    <property type="component" value="Chromosome I"/>
</dbReference>
<dbReference type="OrthoDB" id="1048413at2"/>
<dbReference type="RefSeq" id="WP_079734746.1">
    <property type="nucleotide sequence ID" value="NZ_LT670848.1"/>
</dbReference>
<protein>
    <recommendedName>
        <fullName evidence="3">Lipoprotein</fullName>
    </recommendedName>
</protein>
<evidence type="ECO:0000313" key="2">
    <source>
        <dbReference type="Proteomes" id="UP000190235"/>
    </source>
</evidence>
<sequence length="225" mass="26389">MKKFFIFISVLTLLYSCDEEFKPLKFEKQVAYKIFPQLIDSLHRDVRVPIPPPPFIRDNNADILALDTIESKKKWEEYELLKKKYYKDSVKLVIAISDSTYLLSKNDKKAFLKFYKKENIELDSTKVDSRYKIILDSLNADKKLKLKYLSEFPEGSEIWSQKNEYDFFLNGATGFSRIKFDKTYSFGVLTSNYSMGRLNGFGVRIFIKKVNGLWIIDKIETTTIS</sequence>
<dbReference type="PROSITE" id="PS51257">
    <property type="entry name" value="PROKAR_LIPOPROTEIN"/>
    <property type="match status" value="1"/>
</dbReference>
<evidence type="ECO:0000313" key="1">
    <source>
        <dbReference type="EMBL" id="SHM68393.1"/>
    </source>
</evidence>
<accession>A0A1M7KSH3</accession>
<proteinExistence type="predicted"/>
<dbReference type="STRING" id="143223.SAMN05878281_1580"/>
<keyword evidence="2" id="KW-1185">Reference proteome</keyword>